<evidence type="ECO:0000256" key="5">
    <source>
        <dbReference type="ARBA" id="ARBA00023136"/>
    </source>
</evidence>
<dbReference type="PANTHER" id="PTHR30619:SF1">
    <property type="entry name" value="RECOMBINATION PROTEIN 2"/>
    <property type="match status" value="1"/>
</dbReference>
<gene>
    <name evidence="8" type="ORF">S06H3_47448</name>
</gene>
<dbReference type="PANTHER" id="PTHR30619">
    <property type="entry name" value="DNA INTERNALIZATION/COMPETENCE PROTEIN COMEC/REC2"/>
    <property type="match status" value="1"/>
</dbReference>
<dbReference type="NCBIfam" id="TIGR00360">
    <property type="entry name" value="ComEC_N-term"/>
    <property type="match status" value="1"/>
</dbReference>
<feature type="transmembrane region" description="Helical" evidence="6">
    <location>
        <begin position="50"/>
        <end position="73"/>
    </location>
</feature>
<feature type="domain" description="ComEC/Rec2-related protein" evidence="7">
    <location>
        <begin position="2"/>
        <end position="151"/>
    </location>
</feature>
<sequence length="175" mass="18594">MRGNIPLSLKTDFTRTGTAHLLAISGLHLSIVAGILLITGIWLFGRRHYLYIWLALGIIWLYALLTGLHLPVVRGAIMASLFLAAELAGRQRSAITALTFAAAIMVGLSPYILGNAAFQLSFLAMAGLVFLFPIFQALGRKAVKATLGEDGAIASIANITSDSLSITMGAVIAVW</sequence>
<keyword evidence="2" id="KW-1003">Cell membrane</keyword>
<evidence type="ECO:0000256" key="1">
    <source>
        <dbReference type="ARBA" id="ARBA00004651"/>
    </source>
</evidence>
<dbReference type="InterPro" id="IPR052159">
    <property type="entry name" value="Competence_DNA_uptake"/>
</dbReference>
<feature type="transmembrane region" description="Helical" evidence="6">
    <location>
        <begin position="118"/>
        <end position="138"/>
    </location>
</feature>
<proteinExistence type="predicted"/>
<feature type="transmembrane region" description="Helical" evidence="6">
    <location>
        <begin position="94"/>
        <end position="112"/>
    </location>
</feature>
<evidence type="ECO:0000256" key="2">
    <source>
        <dbReference type="ARBA" id="ARBA00022475"/>
    </source>
</evidence>
<organism evidence="8">
    <name type="scientific">marine sediment metagenome</name>
    <dbReference type="NCBI Taxonomy" id="412755"/>
    <lineage>
        <taxon>unclassified sequences</taxon>
        <taxon>metagenomes</taxon>
        <taxon>ecological metagenomes</taxon>
    </lineage>
</organism>
<feature type="transmembrane region" description="Helical" evidence="6">
    <location>
        <begin position="21"/>
        <end position="44"/>
    </location>
</feature>
<keyword evidence="4 6" id="KW-1133">Transmembrane helix</keyword>
<feature type="non-terminal residue" evidence="8">
    <location>
        <position position="175"/>
    </location>
</feature>
<dbReference type="Pfam" id="PF03772">
    <property type="entry name" value="Competence"/>
    <property type="match status" value="1"/>
</dbReference>
<evidence type="ECO:0000313" key="8">
    <source>
        <dbReference type="EMBL" id="GAI34286.1"/>
    </source>
</evidence>
<keyword evidence="3 6" id="KW-0812">Transmembrane</keyword>
<protein>
    <recommendedName>
        <fullName evidence="7">ComEC/Rec2-related protein domain-containing protein</fullName>
    </recommendedName>
</protein>
<comment type="caution">
    <text evidence="8">The sequence shown here is derived from an EMBL/GenBank/DDBJ whole genome shotgun (WGS) entry which is preliminary data.</text>
</comment>
<dbReference type="GO" id="GO:0005886">
    <property type="term" value="C:plasma membrane"/>
    <property type="evidence" value="ECO:0007669"/>
    <property type="project" value="UniProtKB-SubCell"/>
</dbReference>
<dbReference type="EMBL" id="BARV01029802">
    <property type="protein sequence ID" value="GAI34286.1"/>
    <property type="molecule type" value="Genomic_DNA"/>
</dbReference>
<comment type="subcellular location">
    <subcellularLocation>
        <location evidence="1">Cell membrane</location>
        <topology evidence="1">Multi-pass membrane protein</topology>
    </subcellularLocation>
</comment>
<dbReference type="InterPro" id="IPR004477">
    <property type="entry name" value="ComEC_N"/>
</dbReference>
<dbReference type="AlphaFoldDB" id="X1NVP2"/>
<reference evidence="8" key="1">
    <citation type="journal article" date="2014" name="Front. Microbiol.">
        <title>High frequency of phylogenetically diverse reductive dehalogenase-homologous genes in deep subseafloor sedimentary metagenomes.</title>
        <authorList>
            <person name="Kawai M."/>
            <person name="Futagami T."/>
            <person name="Toyoda A."/>
            <person name="Takaki Y."/>
            <person name="Nishi S."/>
            <person name="Hori S."/>
            <person name="Arai W."/>
            <person name="Tsubouchi T."/>
            <person name="Morono Y."/>
            <person name="Uchiyama I."/>
            <person name="Ito T."/>
            <person name="Fujiyama A."/>
            <person name="Inagaki F."/>
            <person name="Takami H."/>
        </authorList>
    </citation>
    <scope>NUCLEOTIDE SEQUENCE</scope>
    <source>
        <strain evidence="8">Expedition CK06-06</strain>
    </source>
</reference>
<evidence type="ECO:0000259" key="7">
    <source>
        <dbReference type="Pfam" id="PF03772"/>
    </source>
</evidence>
<keyword evidence="5 6" id="KW-0472">Membrane</keyword>
<evidence type="ECO:0000256" key="6">
    <source>
        <dbReference type="SAM" id="Phobius"/>
    </source>
</evidence>
<name>X1NVP2_9ZZZZ</name>
<accession>X1NVP2</accession>
<evidence type="ECO:0000256" key="3">
    <source>
        <dbReference type="ARBA" id="ARBA00022692"/>
    </source>
</evidence>
<evidence type="ECO:0000256" key="4">
    <source>
        <dbReference type="ARBA" id="ARBA00022989"/>
    </source>
</evidence>